<name>A0A0K2TKK1_LEPSM</name>
<dbReference type="EMBL" id="HACA01008816">
    <property type="protein sequence ID" value="CDW26177.1"/>
    <property type="molecule type" value="Transcribed_RNA"/>
</dbReference>
<proteinExistence type="predicted"/>
<evidence type="ECO:0000313" key="1">
    <source>
        <dbReference type="EMBL" id="CDW26177.1"/>
    </source>
</evidence>
<accession>A0A0K2TKK1</accession>
<dbReference type="AlphaFoldDB" id="A0A0K2TKK1"/>
<dbReference type="InterPro" id="IPR052709">
    <property type="entry name" value="Transposase-MT_Hybrid"/>
</dbReference>
<organism evidence="1">
    <name type="scientific">Lepeophtheirus salmonis</name>
    <name type="common">Salmon louse</name>
    <name type="synonym">Caligus salmonis</name>
    <dbReference type="NCBI Taxonomy" id="72036"/>
    <lineage>
        <taxon>Eukaryota</taxon>
        <taxon>Metazoa</taxon>
        <taxon>Ecdysozoa</taxon>
        <taxon>Arthropoda</taxon>
        <taxon>Crustacea</taxon>
        <taxon>Multicrustacea</taxon>
        <taxon>Hexanauplia</taxon>
        <taxon>Copepoda</taxon>
        <taxon>Siphonostomatoida</taxon>
        <taxon>Caligidae</taxon>
        <taxon>Lepeophtheirus</taxon>
    </lineage>
</organism>
<dbReference type="PANTHER" id="PTHR46060">
    <property type="entry name" value="MARINER MOS1 TRANSPOSASE-LIKE PROTEIN"/>
    <property type="match status" value="1"/>
</dbReference>
<dbReference type="Gene3D" id="1.10.10.1450">
    <property type="match status" value="1"/>
</dbReference>
<reference evidence="1" key="1">
    <citation type="submission" date="2014-05" db="EMBL/GenBank/DDBJ databases">
        <authorList>
            <person name="Chronopoulou M."/>
        </authorList>
    </citation>
    <scope>NUCLEOTIDE SEQUENCE</scope>
    <source>
        <tissue evidence="1">Whole organism</tissue>
    </source>
</reference>
<dbReference type="PANTHER" id="PTHR46060:SF1">
    <property type="entry name" value="MARINER MOS1 TRANSPOSASE-LIKE PROTEIN"/>
    <property type="match status" value="1"/>
</dbReference>
<protein>
    <submittedName>
        <fullName evidence="1">Putative LOC101241631 [Hydra vulgaris]</fullName>
    </submittedName>
</protein>
<sequence length="147" mass="17590">MEEKEFHVLIKHYFMKGKMPQENKNKLDKHYGDSAPLTRTVCTWFKIVRSGHMGTSDAQRSVERTVEVTTPEFIDNIHYIVMYDRRVKVHEIVLRPSRVGILFPLIFRPQLLRYELVHCRDGKGLFLWTNRRRFSYSSVFKRSNNDE</sequence>